<evidence type="ECO:0000259" key="4">
    <source>
        <dbReference type="SMART" id="SM00849"/>
    </source>
</evidence>
<proteinExistence type="predicted"/>
<dbReference type="CDD" id="cd07721">
    <property type="entry name" value="yflN-like_MBL-fold"/>
    <property type="match status" value="1"/>
</dbReference>
<evidence type="ECO:0000256" key="1">
    <source>
        <dbReference type="ARBA" id="ARBA00034221"/>
    </source>
</evidence>
<dbReference type="SUPFAM" id="SSF56281">
    <property type="entry name" value="Metallo-hydrolase/oxidoreductase"/>
    <property type="match status" value="1"/>
</dbReference>
<dbReference type="PANTHER" id="PTHR42951">
    <property type="entry name" value="METALLO-BETA-LACTAMASE DOMAIN-CONTAINING"/>
    <property type="match status" value="1"/>
</dbReference>
<accession>A0ABT9U6T0</accession>
<comment type="caution">
    <text evidence="5">The sequence shown here is derived from an EMBL/GenBank/DDBJ whole genome shotgun (WGS) entry which is preliminary data.</text>
</comment>
<dbReference type="EMBL" id="JAUSSU010000010">
    <property type="protein sequence ID" value="MDQ0115350.1"/>
    <property type="molecule type" value="Genomic_DNA"/>
</dbReference>
<feature type="domain" description="Metallo-beta-lactamase" evidence="4">
    <location>
        <begin position="22"/>
        <end position="231"/>
    </location>
</feature>
<comment type="catalytic activity">
    <reaction evidence="1">
        <text>3',5'-cyclic CMP + H2O = CMP + H(+)</text>
        <dbReference type="Rhea" id="RHEA:72675"/>
        <dbReference type="ChEBI" id="CHEBI:15377"/>
        <dbReference type="ChEBI" id="CHEBI:15378"/>
        <dbReference type="ChEBI" id="CHEBI:58003"/>
        <dbReference type="ChEBI" id="CHEBI:60377"/>
    </reaction>
    <physiologicalReaction direction="left-to-right" evidence="1">
        <dbReference type="Rhea" id="RHEA:72676"/>
    </physiologicalReaction>
</comment>
<dbReference type="InterPro" id="IPR050855">
    <property type="entry name" value="NDM-1-like"/>
</dbReference>
<dbReference type="Proteomes" id="UP001229346">
    <property type="component" value="Unassembled WGS sequence"/>
</dbReference>
<sequence>MQQNNGIQLLTISAEMMGKTETIYPTVLWDEENVLLIDAGYPGQLPLLKVELERFGIPFDKVNRIIVTHQDLDHIGGLPTITAALPHKPEIYASALEIPYIQGERRLLKITDAAIELAVGSLPPEVPAEWRAAFRRTLEHPPSAPVDSVLEYGTLLPYCGGIDVIGTHGHTPGHISLYHRPSKTLIAADSLRVVDGQLQLPDPDLCSDFRQACLSIAALIPFDIETVICYHGGIFAELANERIRQLACEAEAIIQSSLNASDFENAASRP</sequence>
<reference evidence="5 6" key="1">
    <citation type="submission" date="2023-07" db="EMBL/GenBank/DDBJ databases">
        <title>Sorghum-associated microbial communities from plants grown in Nebraska, USA.</title>
        <authorList>
            <person name="Schachtman D."/>
        </authorList>
    </citation>
    <scope>NUCLEOTIDE SEQUENCE [LARGE SCALE GENOMIC DNA]</scope>
    <source>
        <strain evidence="5 6">CC482</strain>
    </source>
</reference>
<dbReference type="InterPro" id="IPR036866">
    <property type="entry name" value="RibonucZ/Hydroxyglut_hydro"/>
</dbReference>
<dbReference type="SMART" id="SM00849">
    <property type="entry name" value="Lactamase_B"/>
    <property type="match status" value="1"/>
</dbReference>
<comment type="function">
    <text evidence="2">Counteracts the endogenous Pycsar antiviral defense system. Phosphodiesterase that enables metal-dependent hydrolysis of host cyclic nucleotide Pycsar defense signals such as cCMP and cUMP.</text>
</comment>
<dbReference type="Gene3D" id="3.60.15.10">
    <property type="entry name" value="Ribonuclease Z/Hydroxyacylglutathione hydrolase-like"/>
    <property type="match status" value="1"/>
</dbReference>
<protein>
    <submittedName>
        <fullName evidence="5">Glyoxylase-like metal-dependent hydrolase (Beta-lactamase superfamily II)</fullName>
    </submittedName>
</protein>
<name>A0ABT9U6T0_PAEHA</name>
<dbReference type="RefSeq" id="WP_307206909.1">
    <property type="nucleotide sequence ID" value="NZ_JAUSSU010000010.1"/>
</dbReference>
<evidence type="ECO:0000256" key="2">
    <source>
        <dbReference type="ARBA" id="ARBA00034301"/>
    </source>
</evidence>
<dbReference type="PANTHER" id="PTHR42951:SF15">
    <property type="entry name" value="METALLO-BETA-LACTAMASE SUPERFAMILY PROTEIN"/>
    <property type="match status" value="1"/>
</dbReference>
<comment type="catalytic activity">
    <reaction evidence="3">
        <text>3',5'-cyclic UMP + H2O = UMP + H(+)</text>
        <dbReference type="Rhea" id="RHEA:70575"/>
        <dbReference type="ChEBI" id="CHEBI:15377"/>
        <dbReference type="ChEBI" id="CHEBI:15378"/>
        <dbReference type="ChEBI" id="CHEBI:57865"/>
        <dbReference type="ChEBI" id="CHEBI:184387"/>
    </reaction>
    <physiologicalReaction direction="left-to-right" evidence="3">
        <dbReference type="Rhea" id="RHEA:70576"/>
    </physiologicalReaction>
</comment>
<evidence type="ECO:0000256" key="3">
    <source>
        <dbReference type="ARBA" id="ARBA00048505"/>
    </source>
</evidence>
<evidence type="ECO:0000313" key="5">
    <source>
        <dbReference type="EMBL" id="MDQ0115350.1"/>
    </source>
</evidence>
<keyword evidence="6" id="KW-1185">Reference proteome</keyword>
<dbReference type="InterPro" id="IPR001279">
    <property type="entry name" value="Metallo-B-lactamas"/>
</dbReference>
<gene>
    <name evidence="5" type="ORF">J2T15_004808</name>
</gene>
<dbReference type="Pfam" id="PF00753">
    <property type="entry name" value="Lactamase_B"/>
    <property type="match status" value="1"/>
</dbReference>
<evidence type="ECO:0000313" key="6">
    <source>
        <dbReference type="Proteomes" id="UP001229346"/>
    </source>
</evidence>
<organism evidence="5 6">
    <name type="scientific">Paenibacillus harenae</name>
    <dbReference type="NCBI Taxonomy" id="306543"/>
    <lineage>
        <taxon>Bacteria</taxon>
        <taxon>Bacillati</taxon>
        <taxon>Bacillota</taxon>
        <taxon>Bacilli</taxon>
        <taxon>Bacillales</taxon>
        <taxon>Paenibacillaceae</taxon>
        <taxon>Paenibacillus</taxon>
    </lineage>
</organism>